<dbReference type="SMART" id="SM00850">
    <property type="entry name" value="LytTR"/>
    <property type="match status" value="1"/>
</dbReference>
<accession>A0ABS8PP04</accession>
<dbReference type="SMART" id="SM00448">
    <property type="entry name" value="REC"/>
    <property type="match status" value="1"/>
</dbReference>
<feature type="domain" description="HTH LytTR-type" evidence="3">
    <location>
        <begin position="191"/>
        <end position="256"/>
    </location>
</feature>
<keyword evidence="4" id="KW-0238">DNA-binding</keyword>
<dbReference type="InterPro" id="IPR001789">
    <property type="entry name" value="Sig_transdc_resp-reg_receiver"/>
</dbReference>
<protein>
    <submittedName>
        <fullName evidence="4">LytTR family DNA-binding domain-containing protein</fullName>
    </submittedName>
</protein>
<proteinExistence type="predicted"/>
<feature type="domain" description="Response regulatory" evidence="2">
    <location>
        <begin position="2"/>
        <end position="115"/>
    </location>
</feature>
<dbReference type="InterPro" id="IPR007492">
    <property type="entry name" value="LytTR_DNA-bd_dom"/>
</dbReference>
<evidence type="ECO:0000256" key="1">
    <source>
        <dbReference type="PROSITE-ProRule" id="PRU00169"/>
    </source>
</evidence>
<comment type="caution">
    <text evidence="4">The sequence shown here is derived from an EMBL/GenBank/DDBJ whole genome shotgun (WGS) entry which is preliminary data.</text>
</comment>
<dbReference type="Pfam" id="PF04397">
    <property type="entry name" value="LytTR"/>
    <property type="match status" value="1"/>
</dbReference>
<dbReference type="InterPro" id="IPR046947">
    <property type="entry name" value="LytR-like"/>
</dbReference>
<reference evidence="4 5" key="1">
    <citation type="submission" date="2021-11" db="EMBL/GenBank/DDBJ databases">
        <title>Genomic of Niabella pedocola.</title>
        <authorList>
            <person name="Wu T."/>
        </authorList>
    </citation>
    <scope>NUCLEOTIDE SEQUENCE [LARGE SCALE GENOMIC DNA]</scope>
    <source>
        <strain evidence="4 5">JCM 31011</strain>
    </source>
</reference>
<dbReference type="SUPFAM" id="SSF52172">
    <property type="entry name" value="CheY-like"/>
    <property type="match status" value="1"/>
</dbReference>
<sequence length="256" mass="29711">MRAVIIEDESLIAEEMKANIAAVADDVQVIEMLPSLKTARRWFMNNAAPDLLFMDIRLSDGLSFELFDEFTLNCPVIFCTAYEEYAIRAFKVNGVDYLLKPVQEEDLKKAIDKVRSMQENKNFVPGDLQQLVQYFSNPLLSKVQYKERFVINSGNKWAPVETRAIALFYKDNLNYVYTFNGDRFIYDFSALEDIEEVLDPAIFFRANRQAIINIHSIQSVKPHGNQKLVVQLKQPLKLEIDISREKAPLFKKWIDR</sequence>
<dbReference type="PROSITE" id="PS50930">
    <property type="entry name" value="HTH_LYTTR"/>
    <property type="match status" value="1"/>
</dbReference>
<name>A0ABS8PP04_9BACT</name>
<dbReference type="Gene3D" id="2.40.50.1020">
    <property type="entry name" value="LytTr DNA-binding domain"/>
    <property type="match status" value="1"/>
</dbReference>
<dbReference type="EMBL" id="JAJNEC010000005">
    <property type="protein sequence ID" value="MCD2422818.1"/>
    <property type="molecule type" value="Genomic_DNA"/>
</dbReference>
<evidence type="ECO:0000313" key="5">
    <source>
        <dbReference type="Proteomes" id="UP001199816"/>
    </source>
</evidence>
<evidence type="ECO:0000259" key="2">
    <source>
        <dbReference type="PROSITE" id="PS50110"/>
    </source>
</evidence>
<dbReference type="InterPro" id="IPR011006">
    <property type="entry name" value="CheY-like_superfamily"/>
</dbReference>
<dbReference type="Pfam" id="PF00072">
    <property type="entry name" value="Response_reg"/>
    <property type="match status" value="1"/>
</dbReference>
<keyword evidence="1" id="KW-0597">Phosphoprotein</keyword>
<feature type="modified residue" description="4-aspartylphosphate" evidence="1">
    <location>
        <position position="55"/>
    </location>
</feature>
<dbReference type="Proteomes" id="UP001199816">
    <property type="component" value="Unassembled WGS sequence"/>
</dbReference>
<dbReference type="GO" id="GO:0003677">
    <property type="term" value="F:DNA binding"/>
    <property type="evidence" value="ECO:0007669"/>
    <property type="project" value="UniProtKB-KW"/>
</dbReference>
<dbReference type="RefSeq" id="WP_231004095.1">
    <property type="nucleotide sequence ID" value="NZ_JAJNEC010000005.1"/>
</dbReference>
<keyword evidence="5" id="KW-1185">Reference proteome</keyword>
<evidence type="ECO:0000313" key="4">
    <source>
        <dbReference type="EMBL" id="MCD2422818.1"/>
    </source>
</evidence>
<dbReference type="PROSITE" id="PS50110">
    <property type="entry name" value="RESPONSE_REGULATORY"/>
    <property type="match status" value="1"/>
</dbReference>
<evidence type="ECO:0000259" key="3">
    <source>
        <dbReference type="PROSITE" id="PS50930"/>
    </source>
</evidence>
<organism evidence="4 5">
    <name type="scientific">Niabella pedocola</name>
    <dbReference type="NCBI Taxonomy" id="1752077"/>
    <lineage>
        <taxon>Bacteria</taxon>
        <taxon>Pseudomonadati</taxon>
        <taxon>Bacteroidota</taxon>
        <taxon>Chitinophagia</taxon>
        <taxon>Chitinophagales</taxon>
        <taxon>Chitinophagaceae</taxon>
        <taxon>Niabella</taxon>
    </lineage>
</organism>
<dbReference type="PANTHER" id="PTHR37299">
    <property type="entry name" value="TRANSCRIPTIONAL REGULATOR-RELATED"/>
    <property type="match status" value="1"/>
</dbReference>
<dbReference type="Gene3D" id="3.40.50.2300">
    <property type="match status" value="1"/>
</dbReference>
<gene>
    <name evidence="4" type="ORF">LQ567_08605</name>
</gene>
<dbReference type="PANTHER" id="PTHR37299:SF1">
    <property type="entry name" value="STAGE 0 SPORULATION PROTEIN A HOMOLOG"/>
    <property type="match status" value="1"/>
</dbReference>